<proteinExistence type="inferred from homology"/>
<evidence type="ECO:0000256" key="1">
    <source>
        <dbReference type="ARBA" id="ARBA00005820"/>
    </source>
</evidence>
<dbReference type="PANTHER" id="PTHR47691">
    <property type="entry name" value="REGULATOR-RELATED"/>
    <property type="match status" value="1"/>
</dbReference>
<comment type="similarity">
    <text evidence="1">Belongs to the AfsR/DnrI/RedD regulatory family.</text>
</comment>
<dbReference type="PANTHER" id="PTHR47691:SF3">
    <property type="entry name" value="HTH-TYPE TRANSCRIPTIONAL REGULATOR RV0890C-RELATED"/>
    <property type="match status" value="1"/>
</dbReference>
<dbReference type="KEGG" id="snw:BBN63_16155"/>
<feature type="region of interest" description="Disordered" evidence="4">
    <location>
        <begin position="344"/>
        <end position="374"/>
    </location>
</feature>
<evidence type="ECO:0000256" key="2">
    <source>
        <dbReference type="ARBA" id="ARBA00023012"/>
    </source>
</evidence>
<gene>
    <name evidence="7" type="ORF">BBN63_16155</name>
</gene>
<evidence type="ECO:0000313" key="7">
    <source>
        <dbReference type="EMBL" id="AQU70958.1"/>
    </source>
</evidence>
<name>A0A1U9R380_STRNV</name>
<sequence>MRSGDGVGTAGAGVSVRVPEAKVRALLAVLLTHEGRPVSADRLVDDLWGPEPPGKPANALQGKVSLLRRAIGRDRVVHGPAGYALDMTDAEIDADRFRELLARARSAATARTRADLLGEALGLWRGPAYADFRDEPFVRTAVRELEEQRLTALEEQARARLDLGEHLSLAGELAAPVARHPLRERLRLLQMRALYRAGRQGEALASYAELRELLATELGADPGPELGALHAAILRQDPSLDASPAPAPTGPALPTPLTTLVGRDDAVHEVGRLLSAARLVTLTGAGGVGKTRLALAAAGRLADTCASDFRDGVRLVELACLRTGGADDVAEAIASALGLRDDAATPAPKAPTALAAPPPSQGRPARGPYATADRPAAEDRLAAALRDRRTLLILDNCEHVVEPVARLAEHLLRAAPGLRVLATSQEPLGVSGESLHPVEPLRQADAIRLFTDRATAADPGFAAAGSGGEDAVAAVCRRLDGIPLALELAATRVRALGVRTLAARLDDRFRVLTAGRRGAPARQQTLRAVLDWSWELLTAPERVVLRRLAAHSDGCALEAAEAVCAGDGVAREEVLDLLARLVDRSLVVRVDGPAGPRYRLLESVAAYATERLHEMADFTAVRDRHLHYYLRLAEETEPRLRGPAQRARMALLTAETANLRTALTTATQDDRHPVEALRLVTALAWYWLLSGRLQEARRALSSALDAAERTSAGRPSTGPAPHPTAAHPTAAQPTPPHPTALRAEVRSLHAAFALLGGEPMTPGTPGAMERDHAAVESPQRRARARWLGAYGLFNAGALAAAETLNALALHDFEALDDRWGIAACLGRRAVHATVRGELAAVRADGERSARLFRELGDRWGESQSVMPLATLASINGDYAEAARVHHEGLRIAEELGLDTEVSTRLSGLGRLALLTREPDRARELHERARRIAAEQGYRFGEIHAEIGLALGARRTGDLDGARTRLVRIRDWYAEVSVEAGNALVLAELGFVAEQRGDAVTALATHLGGLTAARAVGDPRAVALALEGLSGADALAGRAGPAALLLGAATAARRTAGAPLPPAERTDVDRITHAARAALGPAAFEEVFAHGTALTPDEALTARAHGVAPAPESPR</sequence>
<evidence type="ECO:0000313" key="8">
    <source>
        <dbReference type="Proteomes" id="UP000189677"/>
    </source>
</evidence>
<dbReference type="Pfam" id="PF00486">
    <property type="entry name" value="Trans_reg_C"/>
    <property type="match status" value="1"/>
</dbReference>
<dbReference type="SMART" id="SM00862">
    <property type="entry name" value="Trans_reg_C"/>
    <property type="match status" value="1"/>
</dbReference>
<dbReference type="SMART" id="SM01043">
    <property type="entry name" value="BTAD"/>
    <property type="match status" value="1"/>
</dbReference>
<accession>A0A1U9R380</accession>
<dbReference type="Pfam" id="PF03704">
    <property type="entry name" value="BTAD"/>
    <property type="match status" value="1"/>
</dbReference>
<dbReference type="Gene3D" id="3.40.50.300">
    <property type="entry name" value="P-loop containing nucleotide triphosphate hydrolases"/>
    <property type="match status" value="1"/>
</dbReference>
<dbReference type="SUPFAM" id="SSF48452">
    <property type="entry name" value="TPR-like"/>
    <property type="match status" value="2"/>
</dbReference>
<dbReference type="InterPro" id="IPR011990">
    <property type="entry name" value="TPR-like_helical_dom_sf"/>
</dbReference>
<dbReference type="GO" id="GO:0003677">
    <property type="term" value="F:DNA binding"/>
    <property type="evidence" value="ECO:0007669"/>
    <property type="project" value="UniProtKB-KW"/>
</dbReference>
<keyword evidence="3" id="KW-0238">DNA-binding</keyword>
<evidence type="ECO:0000259" key="6">
    <source>
        <dbReference type="SMART" id="SM01043"/>
    </source>
</evidence>
<dbReference type="InterPro" id="IPR001867">
    <property type="entry name" value="OmpR/PhoB-type_DNA-bd"/>
</dbReference>
<dbReference type="SUPFAM" id="SSF46894">
    <property type="entry name" value="C-terminal effector domain of the bipartite response regulators"/>
    <property type="match status" value="1"/>
</dbReference>
<dbReference type="InterPro" id="IPR016032">
    <property type="entry name" value="Sig_transdc_resp-reg_C-effctor"/>
</dbReference>
<evidence type="ECO:0000259" key="5">
    <source>
        <dbReference type="SMART" id="SM00862"/>
    </source>
</evidence>
<organism evidence="7 8">
    <name type="scientific">Streptomyces niveus</name>
    <name type="common">Streptomyces spheroides</name>
    <dbReference type="NCBI Taxonomy" id="193462"/>
    <lineage>
        <taxon>Bacteria</taxon>
        <taxon>Bacillati</taxon>
        <taxon>Actinomycetota</taxon>
        <taxon>Actinomycetes</taxon>
        <taxon>Kitasatosporales</taxon>
        <taxon>Streptomycetaceae</taxon>
        <taxon>Streptomyces</taxon>
    </lineage>
</organism>
<dbReference type="InterPro" id="IPR005158">
    <property type="entry name" value="BTAD"/>
</dbReference>
<dbReference type="InterPro" id="IPR027417">
    <property type="entry name" value="P-loop_NTPase"/>
</dbReference>
<protein>
    <submittedName>
        <fullName evidence="7">AfsR family transcriptional regulator</fullName>
    </submittedName>
</protein>
<dbReference type="EMBL" id="CP018047">
    <property type="protein sequence ID" value="AQU70958.1"/>
    <property type="molecule type" value="Genomic_DNA"/>
</dbReference>
<dbReference type="CDD" id="cd15831">
    <property type="entry name" value="BTAD"/>
    <property type="match status" value="1"/>
</dbReference>
<dbReference type="Gene3D" id="1.25.40.10">
    <property type="entry name" value="Tetratricopeptide repeat domain"/>
    <property type="match status" value="2"/>
</dbReference>
<dbReference type="SUPFAM" id="SSF52540">
    <property type="entry name" value="P-loop containing nucleoside triphosphate hydrolases"/>
    <property type="match status" value="1"/>
</dbReference>
<reference evidence="7 8" key="1">
    <citation type="submission" date="2016-11" db="EMBL/GenBank/DDBJ databases">
        <title>Complete genome sequence of Streptomyces niveus SCSIO 3406.</title>
        <authorList>
            <person name="Zhu Q."/>
            <person name="Cheng W."/>
            <person name="Song Y."/>
            <person name="Li Q."/>
            <person name="Ju J."/>
        </authorList>
    </citation>
    <scope>NUCLEOTIDE SEQUENCE [LARGE SCALE GENOMIC DNA]</scope>
    <source>
        <strain evidence="7 8">SCSIO 3406</strain>
    </source>
</reference>
<feature type="domain" description="OmpR/PhoB-type" evidence="5">
    <location>
        <begin position="13"/>
        <end position="85"/>
    </location>
</feature>
<keyword evidence="2" id="KW-0902">Two-component regulatory system</keyword>
<dbReference type="GO" id="GO:0006355">
    <property type="term" value="P:regulation of DNA-templated transcription"/>
    <property type="evidence" value="ECO:0007669"/>
    <property type="project" value="InterPro"/>
</dbReference>
<keyword evidence="8" id="KW-1185">Reference proteome</keyword>
<feature type="compositionally biased region" description="Low complexity" evidence="4">
    <location>
        <begin position="723"/>
        <end position="732"/>
    </location>
</feature>
<evidence type="ECO:0000256" key="4">
    <source>
        <dbReference type="SAM" id="MobiDB-lite"/>
    </source>
</evidence>
<feature type="compositionally biased region" description="Low complexity" evidence="4">
    <location>
        <begin position="344"/>
        <end position="355"/>
    </location>
</feature>
<dbReference type="Gene3D" id="1.10.10.10">
    <property type="entry name" value="Winged helix-like DNA-binding domain superfamily/Winged helix DNA-binding domain"/>
    <property type="match status" value="1"/>
</dbReference>
<feature type="domain" description="Bacterial transcriptional activator" evidence="6">
    <location>
        <begin position="92"/>
        <end position="234"/>
    </location>
</feature>
<dbReference type="InterPro" id="IPR036388">
    <property type="entry name" value="WH-like_DNA-bd_sf"/>
</dbReference>
<evidence type="ECO:0000256" key="3">
    <source>
        <dbReference type="ARBA" id="ARBA00023125"/>
    </source>
</evidence>
<dbReference type="GO" id="GO:0000160">
    <property type="term" value="P:phosphorelay signal transduction system"/>
    <property type="evidence" value="ECO:0007669"/>
    <property type="project" value="UniProtKB-KW"/>
</dbReference>
<dbReference type="InterPro" id="IPR058852">
    <property type="entry name" value="HTH_77"/>
</dbReference>
<dbReference type="Proteomes" id="UP000189677">
    <property type="component" value="Chromosome"/>
</dbReference>
<dbReference type="AlphaFoldDB" id="A0A1U9R380"/>
<dbReference type="Pfam" id="PF25872">
    <property type="entry name" value="HTH_77"/>
    <property type="match status" value="1"/>
</dbReference>
<feature type="region of interest" description="Disordered" evidence="4">
    <location>
        <begin position="706"/>
        <end position="738"/>
    </location>
</feature>